<feature type="compositionally biased region" description="Low complexity" evidence="5">
    <location>
        <begin position="22"/>
        <end position="46"/>
    </location>
</feature>
<dbReference type="PROSITE" id="PS50865">
    <property type="entry name" value="ZF_MYND_2"/>
    <property type="match status" value="1"/>
</dbReference>
<dbReference type="GeneID" id="28833070"/>
<keyword evidence="2 4" id="KW-0863">Zinc-finger</keyword>
<evidence type="ECO:0000259" key="6">
    <source>
        <dbReference type="PROSITE" id="PS50865"/>
    </source>
</evidence>
<dbReference type="SUPFAM" id="SSF144232">
    <property type="entry name" value="HIT/MYND zinc finger-like"/>
    <property type="match status" value="1"/>
</dbReference>
<sequence>MSSTGSTDHSQTNSPSENPSGTQNESASTSTTQAESSSSSSKPSPKCDTCGKQGDTLKECIKCHSVTYCSKDCQKADFKNHKKVCAKMAQEYAKNADFKMASRTAPSEGHRGGLQKWQFDT</sequence>
<keyword evidence="1" id="KW-0479">Metal-binding</keyword>
<dbReference type="Gene3D" id="6.10.140.2220">
    <property type="match status" value="1"/>
</dbReference>
<evidence type="ECO:0000313" key="8">
    <source>
        <dbReference type="Proteomes" id="UP000070700"/>
    </source>
</evidence>
<keyword evidence="8" id="KW-1185">Reference proteome</keyword>
<protein>
    <recommendedName>
        <fullName evidence="6">MYND-type domain-containing protein</fullName>
    </recommendedName>
</protein>
<evidence type="ECO:0000256" key="5">
    <source>
        <dbReference type="SAM" id="MobiDB-lite"/>
    </source>
</evidence>
<dbReference type="Pfam" id="PF01753">
    <property type="entry name" value="zf-MYND"/>
    <property type="match status" value="1"/>
</dbReference>
<reference evidence="7 8" key="1">
    <citation type="submission" date="2015-10" db="EMBL/GenBank/DDBJ databases">
        <title>Full genome of DAOMC 229536 Phialocephala scopiformis, a fungal endophyte of spruce producing the potent anti-insectan compound rugulosin.</title>
        <authorList>
            <consortium name="DOE Joint Genome Institute"/>
            <person name="Walker A.K."/>
            <person name="Frasz S.L."/>
            <person name="Seifert K.A."/>
            <person name="Miller J.D."/>
            <person name="Mondo S.J."/>
            <person name="Labutti K."/>
            <person name="Lipzen A."/>
            <person name="Dockter R."/>
            <person name="Kennedy M."/>
            <person name="Grigoriev I.V."/>
            <person name="Spatafora J.W."/>
        </authorList>
    </citation>
    <scope>NUCLEOTIDE SEQUENCE [LARGE SCALE GENOMIC DNA]</scope>
    <source>
        <strain evidence="7 8">CBS 120377</strain>
    </source>
</reference>
<dbReference type="InterPro" id="IPR002893">
    <property type="entry name" value="Znf_MYND"/>
</dbReference>
<proteinExistence type="predicted"/>
<evidence type="ECO:0000256" key="1">
    <source>
        <dbReference type="ARBA" id="ARBA00022723"/>
    </source>
</evidence>
<dbReference type="RefSeq" id="XP_018061166.1">
    <property type="nucleotide sequence ID" value="XM_018223344.1"/>
</dbReference>
<dbReference type="AlphaFoldDB" id="A0A132B3A1"/>
<feature type="domain" description="MYND-type" evidence="6">
    <location>
        <begin position="47"/>
        <end position="85"/>
    </location>
</feature>
<dbReference type="InParanoid" id="A0A132B3A1"/>
<dbReference type="KEGG" id="psco:LY89DRAFT_790195"/>
<evidence type="ECO:0000256" key="4">
    <source>
        <dbReference type="PROSITE-ProRule" id="PRU00134"/>
    </source>
</evidence>
<dbReference type="OrthoDB" id="432970at2759"/>
<name>A0A132B3A1_MOLSC</name>
<keyword evidence="3" id="KW-0862">Zinc</keyword>
<organism evidence="7 8">
    <name type="scientific">Mollisia scopiformis</name>
    <name type="common">Conifer needle endophyte fungus</name>
    <name type="synonym">Phialocephala scopiformis</name>
    <dbReference type="NCBI Taxonomy" id="149040"/>
    <lineage>
        <taxon>Eukaryota</taxon>
        <taxon>Fungi</taxon>
        <taxon>Dikarya</taxon>
        <taxon>Ascomycota</taxon>
        <taxon>Pezizomycotina</taxon>
        <taxon>Leotiomycetes</taxon>
        <taxon>Helotiales</taxon>
        <taxon>Mollisiaceae</taxon>
        <taxon>Mollisia</taxon>
    </lineage>
</organism>
<feature type="region of interest" description="Disordered" evidence="5">
    <location>
        <begin position="1"/>
        <end position="52"/>
    </location>
</feature>
<feature type="compositionally biased region" description="Polar residues" evidence="5">
    <location>
        <begin position="1"/>
        <end position="21"/>
    </location>
</feature>
<dbReference type="Proteomes" id="UP000070700">
    <property type="component" value="Unassembled WGS sequence"/>
</dbReference>
<evidence type="ECO:0000256" key="2">
    <source>
        <dbReference type="ARBA" id="ARBA00022771"/>
    </source>
</evidence>
<dbReference type="GO" id="GO:0008270">
    <property type="term" value="F:zinc ion binding"/>
    <property type="evidence" value="ECO:0007669"/>
    <property type="project" value="UniProtKB-KW"/>
</dbReference>
<evidence type="ECO:0000313" key="7">
    <source>
        <dbReference type="EMBL" id="KUJ06811.1"/>
    </source>
</evidence>
<dbReference type="PROSITE" id="PS01360">
    <property type="entry name" value="ZF_MYND_1"/>
    <property type="match status" value="1"/>
</dbReference>
<accession>A0A132B3A1</accession>
<dbReference type="EMBL" id="KQ947443">
    <property type="protein sequence ID" value="KUJ06811.1"/>
    <property type="molecule type" value="Genomic_DNA"/>
</dbReference>
<gene>
    <name evidence="7" type="ORF">LY89DRAFT_790195</name>
</gene>
<evidence type="ECO:0000256" key="3">
    <source>
        <dbReference type="ARBA" id="ARBA00022833"/>
    </source>
</evidence>